<organism evidence="1 2">
    <name type="scientific">Trifolium medium</name>
    <dbReference type="NCBI Taxonomy" id="97028"/>
    <lineage>
        <taxon>Eukaryota</taxon>
        <taxon>Viridiplantae</taxon>
        <taxon>Streptophyta</taxon>
        <taxon>Embryophyta</taxon>
        <taxon>Tracheophyta</taxon>
        <taxon>Spermatophyta</taxon>
        <taxon>Magnoliopsida</taxon>
        <taxon>eudicotyledons</taxon>
        <taxon>Gunneridae</taxon>
        <taxon>Pentapetalae</taxon>
        <taxon>rosids</taxon>
        <taxon>fabids</taxon>
        <taxon>Fabales</taxon>
        <taxon>Fabaceae</taxon>
        <taxon>Papilionoideae</taxon>
        <taxon>50 kb inversion clade</taxon>
        <taxon>NPAAA clade</taxon>
        <taxon>Hologalegina</taxon>
        <taxon>IRL clade</taxon>
        <taxon>Trifolieae</taxon>
        <taxon>Trifolium</taxon>
    </lineage>
</organism>
<evidence type="ECO:0000313" key="1">
    <source>
        <dbReference type="EMBL" id="MCI53905.1"/>
    </source>
</evidence>
<dbReference type="Proteomes" id="UP000265520">
    <property type="component" value="Unassembled WGS sequence"/>
</dbReference>
<accession>A0A392T0Q6</accession>
<evidence type="ECO:0000313" key="2">
    <source>
        <dbReference type="Proteomes" id="UP000265520"/>
    </source>
</evidence>
<reference evidence="1 2" key="1">
    <citation type="journal article" date="2018" name="Front. Plant Sci.">
        <title>Red Clover (Trifolium pratense) and Zigzag Clover (T. medium) - A Picture of Genomic Similarities and Differences.</title>
        <authorList>
            <person name="Dluhosova J."/>
            <person name="Istvanek J."/>
            <person name="Nedelnik J."/>
            <person name="Repkova J."/>
        </authorList>
    </citation>
    <scope>NUCLEOTIDE SEQUENCE [LARGE SCALE GENOMIC DNA]</scope>
    <source>
        <strain evidence="2">cv. 10/8</strain>
        <tissue evidence="1">Leaf</tissue>
    </source>
</reference>
<comment type="caution">
    <text evidence="1">The sequence shown here is derived from an EMBL/GenBank/DDBJ whole genome shotgun (WGS) entry which is preliminary data.</text>
</comment>
<protein>
    <submittedName>
        <fullName evidence="1">Uncharacterized protein</fullName>
    </submittedName>
</protein>
<keyword evidence="2" id="KW-1185">Reference proteome</keyword>
<name>A0A392T0Q6_9FABA</name>
<sequence length="53" mass="5943">HLERYGSVFPIKWEPPPDGKYKFNVDGSYNKKNNSSACGGLLRDARGNLIQGF</sequence>
<dbReference type="EMBL" id="LXQA010470876">
    <property type="protein sequence ID" value="MCI53905.1"/>
    <property type="molecule type" value="Genomic_DNA"/>
</dbReference>
<proteinExistence type="predicted"/>
<feature type="non-terminal residue" evidence="1">
    <location>
        <position position="1"/>
    </location>
</feature>
<dbReference type="AlphaFoldDB" id="A0A392T0Q6"/>